<dbReference type="AlphaFoldDB" id="B0TH21"/>
<dbReference type="InterPro" id="IPR023214">
    <property type="entry name" value="HAD_sf"/>
</dbReference>
<gene>
    <name evidence="1" type="ORF">HM1_1230</name>
</gene>
<dbReference type="KEGG" id="hmo:HM1_1230"/>
<dbReference type="InterPro" id="IPR036412">
    <property type="entry name" value="HAD-like_sf"/>
</dbReference>
<reference evidence="1 2" key="1">
    <citation type="journal article" date="2008" name="J. Bacteriol.">
        <title>The genome of Heliobacterium modesticaldum, a phototrophic representative of the Firmicutes containing the simplest photosynthetic apparatus.</title>
        <authorList>
            <person name="Sattley W.M."/>
            <person name="Madigan M.T."/>
            <person name="Swingley W.D."/>
            <person name="Cheung P.C."/>
            <person name="Clocksin K.M."/>
            <person name="Conrad A.L."/>
            <person name="Dejesa L.C."/>
            <person name="Honchak B.M."/>
            <person name="Jung D.O."/>
            <person name="Karbach L.E."/>
            <person name="Kurdoglu A."/>
            <person name="Lahiri S."/>
            <person name="Mastrian S.D."/>
            <person name="Page L.E."/>
            <person name="Taylor H.L."/>
            <person name="Wang Z.T."/>
            <person name="Raymond J."/>
            <person name="Chen M."/>
            <person name="Blankenship R.E."/>
            <person name="Touchman J.W."/>
        </authorList>
    </citation>
    <scope>NUCLEOTIDE SEQUENCE [LARGE SCALE GENOMIC DNA]</scope>
    <source>
        <strain evidence="2">ATCC 51547 / Ice1</strain>
    </source>
</reference>
<dbReference type="OrthoDB" id="9816564at2"/>
<evidence type="ECO:0000313" key="2">
    <source>
        <dbReference type="Proteomes" id="UP000008550"/>
    </source>
</evidence>
<evidence type="ECO:0000313" key="1">
    <source>
        <dbReference type="EMBL" id="ABZ83346.1"/>
    </source>
</evidence>
<name>B0TH21_HELMI</name>
<dbReference type="EMBL" id="CP000930">
    <property type="protein sequence ID" value="ABZ83346.1"/>
    <property type="molecule type" value="Genomic_DNA"/>
</dbReference>
<protein>
    <recommendedName>
        <fullName evidence="3">Haloacid dehalogenase-like hydrolase</fullName>
    </recommendedName>
</protein>
<dbReference type="eggNOG" id="COG5610">
    <property type="taxonomic scope" value="Bacteria"/>
</dbReference>
<sequence length="641" mass="71640">MNQQGRELWRDDRFLAAYAGKIEKARLISLDVFDTLLLRTCRNPDDVFVRTAEAAHAAGCLCRRITPEMYRQLRKLAEQEARDGQQRRSGAREISLDQIYATLPEDIGDRKAIAAIELAAEKSSCYLNLSVFSLIRHCGEAGVPVALLSDMYLSAEQIMALLEANGLESRWIAKLFVSSEEGVGKGSGELFERLCALYPSIDRREILHMGDNLAADVHGAAKAGIDAVHYRAITPELNSIYEWESILHGDILPELLSLRKLTDALTAPCREEEAFWFRLGAGVMGPFFTLFTEWIVDLCREEQIAGVLPLMREGSFLSRLLRETFAYHGLSIPVIPLYVSRQSTYFPGLQAFDETEIQKLFERRNVTVGDILSMFPLEPAEVEGFASYLDLEASCCRQTVMADGVNVEQALSDLLTRPPVLTKIRSFIARQRQLLARYVSGLLPAEGKVATVDLGFRGSIQSSLESALALENCPADLCHLLAMGTEAVTPHLLKGMDIRGFAGNAGENADLMTPIARSPQTIEELLMEGVGSTLGYEESPQGQVYPVLSEYRCSAEEQLQKDACQRGMLAFQQMWFKLCAQKPDIRNKALTKKRDILAILRVCLKTPSREGKKQDVFIWKLVEFKGNSTLRVEGYRYKDCL</sequence>
<dbReference type="HOGENOM" id="CLU_017953_3_0_9"/>
<dbReference type="Gene3D" id="1.10.150.400">
    <property type="match status" value="1"/>
</dbReference>
<dbReference type="SUPFAM" id="SSF56784">
    <property type="entry name" value="HAD-like"/>
    <property type="match status" value="1"/>
</dbReference>
<keyword evidence="2" id="KW-1185">Reference proteome</keyword>
<dbReference type="STRING" id="498761.HM1_1230"/>
<dbReference type="RefSeq" id="WP_012281878.1">
    <property type="nucleotide sequence ID" value="NC_010337.2"/>
</dbReference>
<dbReference type="Gene3D" id="3.40.50.1000">
    <property type="entry name" value="HAD superfamily/HAD-like"/>
    <property type="match status" value="1"/>
</dbReference>
<evidence type="ECO:0008006" key="3">
    <source>
        <dbReference type="Google" id="ProtNLM"/>
    </source>
</evidence>
<proteinExistence type="predicted"/>
<organism evidence="1 2">
    <name type="scientific">Heliobacterium modesticaldum (strain ATCC 51547 / Ice1)</name>
    <dbReference type="NCBI Taxonomy" id="498761"/>
    <lineage>
        <taxon>Bacteria</taxon>
        <taxon>Bacillati</taxon>
        <taxon>Bacillota</taxon>
        <taxon>Clostridia</taxon>
        <taxon>Eubacteriales</taxon>
        <taxon>Heliobacteriaceae</taxon>
        <taxon>Heliomicrobium</taxon>
    </lineage>
</organism>
<accession>B0TH21</accession>
<dbReference type="Proteomes" id="UP000008550">
    <property type="component" value="Chromosome"/>
</dbReference>